<dbReference type="PANTHER" id="PTHR10986">
    <property type="entry name" value="39S RIBOSOMAL PROTEIN L20"/>
    <property type="match status" value="1"/>
</dbReference>
<dbReference type="GO" id="GO:0006412">
    <property type="term" value="P:translation"/>
    <property type="evidence" value="ECO:0007669"/>
    <property type="project" value="InterPro"/>
</dbReference>
<dbReference type="Gene3D" id="6.10.160.10">
    <property type="match status" value="1"/>
</dbReference>
<dbReference type="GO" id="GO:0003735">
    <property type="term" value="F:structural constituent of ribosome"/>
    <property type="evidence" value="ECO:0007669"/>
    <property type="project" value="InterPro"/>
</dbReference>
<comment type="similarity">
    <text evidence="1 7 8">Belongs to the bacterial ribosomal protein bL20 family.</text>
</comment>
<dbReference type="Proteomes" id="UP000253426">
    <property type="component" value="Unassembled WGS sequence"/>
</dbReference>
<dbReference type="FunFam" id="1.10.1900.20:FF:000001">
    <property type="entry name" value="50S ribosomal protein L20"/>
    <property type="match status" value="1"/>
</dbReference>
<dbReference type="Gene3D" id="1.10.1900.20">
    <property type="entry name" value="Ribosomal protein L20"/>
    <property type="match status" value="1"/>
</dbReference>
<evidence type="ECO:0000256" key="2">
    <source>
        <dbReference type="ARBA" id="ARBA00022730"/>
    </source>
</evidence>
<proteinExistence type="inferred from homology"/>
<dbReference type="RefSeq" id="WP_113958677.1">
    <property type="nucleotide sequence ID" value="NZ_QNRR01000004.1"/>
</dbReference>
<name>A0A366HMF1_9BACT</name>
<dbReference type="HAMAP" id="MF_00382">
    <property type="entry name" value="Ribosomal_bL20"/>
    <property type="match status" value="1"/>
</dbReference>
<sequence>MPRSTNSPASRKRRKRVLKAAKGFRGFRSKLYRYAKDAVRKAMVYNYRDRKNRKRDFRKLWIQRLNAATRAHGLSYSRFTEGLKAAGIELDRKVLSDLAIKDEAAFAALINQVKQALGNKTGVTLKKTAA</sequence>
<dbReference type="GO" id="GO:1990904">
    <property type="term" value="C:ribonucleoprotein complex"/>
    <property type="evidence" value="ECO:0007669"/>
    <property type="project" value="UniProtKB-KW"/>
</dbReference>
<accession>A0A366HMF1</accession>
<dbReference type="InterPro" id="IPR049946">
    <property type="entry name" value="RIBOSOMAL_L20_CS"/>
</dbReference>
<keyword evidence="4 7" id="KW-0689">Ribosomal protein</keyword>
<evidence type="ECO:0000313" key="10">
    <source>
        <dbReference type="Proteomes" id="UP000253426"/>
    </source>
</evidence>
<dbReference type="PRINTS" id="PR00062">
    <property type="entry name" value="RIBOSOMALL20"/>
</dbReference>
<reference evidence="9 10" key="1">
    <citation type="submission" date="2018-06" db="EMBL/GenBank/DDBJ databases">
        <title>Genomic Encyclopedia of Type Strains, Phase IV (KMG-IV): sequencing the most valuable type-strain genomes for metagenomic binning, comparative biology and taxonomic classification.</title>
        <authorList>
            <person name="Goeker M."/>
        </authorList>
    </citation>
    <scope>NUCLEOTIDE SEQUENCE [LARGE SCALE GENOMIC DNA]</scope>
    <source>
        <strain evidence="9 10">DSM 25532</strain>
    </source>
</reference>
<keyword evidence="2 7" id="KW-0699">rRNA-binding</keyword>
<dbReference type="EMBL" id="QNRR01000004">
    <property type="protein sequence ID" value="RBP44253.1"/>
    <property type="molecule type" value="Genomic_DNA"/>
</dbReference>
<evidence type="ECO:0000313" key="9">
    <source>
        <dbReference type="EMBL" id="RBP44253.1"/>
    </source>
</evidence>
<evidence type="ECO:0000256" key="1">
    <source>
        <dbReference type="ARBA" id="ARBA00007698"/>
    </source>
</evidence>
<evidence type="ECO:0000256" key="4">
    <source>
        <dbReference type="ARBA" id="ARBA00022980"/>
    </source>
</evidence>
<dbReference type="CDD" id="cd07026">
    <property type="entry name" value="Ribosomal_L20"/>
    <property type="match status" value="1"/>
</dbReference>
<keyword evidence="10" id="KW-1185">Reference proteome</keyword>
<dbReference type="InterPro" id="IPR005813">
    <property type="entry name" value="Ribosomal_bL20"/>
</dbReference>
<comment type="function">
    <text evidence="7 8">Binds directly to 23S ribosomal RNA and is necessary for the in vitro assembly process of the 50S ribosomal subunit. It is not involved in the protein synthesizing functions of that subunit.</text>
</comment>
<keyword evidence="3 7" id="KW-0694">RNA-binding</keyword>
<dbReference type="Pfam" id="PF00453">
    <property type="entry name" value="Ribosomal_L20"/>
    <property type="match status" value="1"/>
</dbReference>
<evidence type="ECO:0000256" key="3">
    <source>
        <dbReference type="ARBA" id="ARBA00022884"/>
    </source>
</evidence>
<dbReference type="GO" id="GO:0005840">
    <property type="term" value="C:ribosome"/>
    <property type="evidence" value="ECO:0007669"/>
    <property type="project" value="UniProtKB-KW"/>
</dbReference>
<evidence type="ECO:0000256" key="5">
    <source>
        <dbReference type="ARBA" id="ARBA00023274"/>
    </source>
</evidence>
<dbReference type="PROSITE" id="PS00937">
    <property type="entry name" value="RIBOSOMAL_L20"/>
    <property type="match status" value="1"/>
</dbReference>
<comment type="caution">
    <text evidence="9">The sequence shown here is derived from an EMBL/GenBank/DDBJ whole genome shotgun (WGS) entry which is preliminary data.</text>
</comment>
<evidence type="ECO:0000256" key="7">
    <source>
        <dbReference type="HAMAP-Rule" id="MF_00382"/>
    </source>
</evidence>
<evidence type="ECO:0000256" key="8">
    <source>
        <dbReference type="RuleBase" id="RU000560"/>
    </source>
</evidence>
<keyword evidence="5 7" id="KW-0687">Ribonucleoprotein</keyword>
<dbReference type="GO" id="GO:0000027">
    <property type="term" value="P:ribosomal large subunit assembly"/>
    <property type="evidence" value="ECO:0007669"/>
    <property type="project" value="UniProtKB-UniRule"/>
</dbReference>
<evidence type="ECO:0000256" key="6">
    <source>
        <dbReference type="ARBA" id="ARBA00035172"/>
    </source>
</evidence>
<organism evidence="9 10">
    <name type="scientific">Roseimicrobium gellanilyticum</name>
    <dbReference type="NCBI Taxonomy" id="748857"/>
    <lineage>
        <taxon>Bacteria</taxon>
        <taxon>Pseudomonadati</taxon>
        <taxon>Verrucomicrobiota</taxon>
        <taxon>Verrucomicrobiia</taxon>
        <taxon>Verrucomicrobiales</taxon>
        <taxon>Verrucomicrobiaceae</taxon>
        <taxon>Roseimicrobium</taxon>
    </lineage>
</organism>
<dbReference type="InterPro" id="IPR035566">
    <property type="entry name" value="Ribosomal_protein_bL20_C"/>
</dbReference>
<gene>
    <name evidence="7" type="primary">rplT</name>
    <name evidence="9" type="ORF">DES53_10472</name>
</gene>
<protein>
    <recommendedName>
        <fullName evidence="6 7">Large ribosomal subunit protein bL20</fullName>
    </recommendedName>
</protein>
<dbReference type="SUPFAM" id="SSF74731">
    <property type="entry name" value="Ribosomal protein L20"/>
    <property type="match status" value="1"/>
</dbReference>
<dbReference type="AlphaFoldDB" id="A0A366HMF1"/>
<dbReference type="OrthoDB" id="9808966at2"/>
<dbReference type="GO" id="GO:0019843">
    <property type="term" value="F:rRNA binding"/>
    <property type="evidence" value="ECO:0007669"/>
    <property type="project" value="UniProtKB-UniRule"/>
</dbReference>
<dbReference type="NCBIfam" id="TIGR01032">
    <property type="entry name" value="rplT_bact"/>
    <property type="match status" value="1"/>
</dbReference>